<keyword evidence="1" id="KW-1133">Transmembrane helix</keyword>
<dbReference type="Proteomes" id="UP000235347">
    <property type="component" value="Unassembled WGS sequence"/>
</dbReference>
<dbReference type="AlphaFoldDB" id="A0A2N7WCA3"/>
<comment type="caution">
    <text evidence="2">The sequence shown here is derived from an EMBL/GenBank/DDBJ whole genome shotgun (WGS) entry which is preliminary data.</text>
</comment>
<dbReference type="EMBL" id="PNYB01000003">
    <property type="protein sequence ID" value="PMS27033.1"/>
    <property type="molecule type" value="Genomic_DNA"/>
</dbReference>
<gene>
    <name evidence="2" type="ORF">C0Z19_04510</name>
</gene>
<accession>A0A2N7WCA3</accession>
<evidence type="ECO:0000256" key="1">
    <source>
        <dbReference type="SAM" id="Phobius"/>
    </source>
</evidence>
<evidence type="ECO:0000313" key="2">
    <source>
        <dbReference type="EMBL" id="PMS27033.1"/>
    </source>
</evidence>
<reference evidence="2 3" key="1">
    <citation type="submission" date="2018-01" db="EMBL/GenBank/DDBJ databases">
        <title>Whole genome analyses suggest that Burkholderia sensu lato contains two further novel genera in the rhizoxinica-symbiotica group Mycetohabitans gen. nov., and Trinickia gen. nov.: implications for the evolution of diazotrophy and nodulation in the Burkholderiaceae.</title>
        <authorList>
            <person name="Estrada-de los Santos P."/>
            <person name="Palmer M."/>
            <person name="Chavez-Ramirez B."/>
            <person name="Beukes C."/>
            <person name="Steenkamp E.T."/>
            <person name="Hirsch A.M."/>
            <person name="Manyaka P."/>
            <person name="Maluk M."/>
            <person name="Lafos M."/>
            <person name="Crook M."/>
            <person name="Gross E."/>
            <person name="Simon M.F."/>
            <person name="Bueno dos Reis Junior F."/>
            <person name="Poole P.S."/>
            <person name="Venter S.N."/>
            <person name="James E.K."/>
        </authorList>
    </citation>
    <scope>NUCLEOTIDE SEQUENCE [LARGE SCALE GENOMIC DNA]</scope>
    <source>
        <strain evidence="2 3">GP25-8</strain>
    </source>
</reference>
<name>A0A2N7WCA3_9BURK</name>
<evidence type="ECO:0000313" key="3">
    <source>
        <dbReference type="Proteomes" id="UP000235347"/>
    </source>
</evidence>
<organism evidence="2 3">
    <name type="scientific">Trinickia soli</name>
    <dbReference type="NCBI Taxonomy" id="380675"/>
    <lineage>
        <taxon>Bacteria</taxon>
        <taxon>Pseudomonadati</taxon>
        <taxon>Pseudomonadota</taxon>
        <taxon>Betaproteobacteria</taxon>
        <taxon>Burkholderiales</taxon>
        <taxon>Burkholderiaceae</taxon>
        <taxon>Trinickia</taxon>
    </lineage>
</organism>
<feature type="transmembrane region" description="Helical" evidence="1">
    <location>
        <begin position="37"/>
        <end position="53"/>
    </location>
</feature>
<keyword evidence="1" id="KW-0812">Transmembrane</keyword>
<keyword evidence="1" id="KW-0472">Membrane</keyword>
<sequence length="73" mass="8302">MMRIGSAEWWKDRTALIVVSVILASLAWAFGHVAGEWSSLILGVIVFVALFTENRRLRREVKRLSENASLRNC</sequence>
<proteinExistence type="predicted"/>
<keyword evidence="3" id="KW-1185">Reference proteome</keyword>
<feature type="transmembrane region" description="Helical" evidence="1">
    <location>
        <begin position="12"/>
        <end position="31"/>
    </location>
</feature>
<protein>
    <submittedName>
        <fullName evidence="2">Uncharacterized protein</fullName>
    </submittedName>
</protein>